<evidence type="ECO:0000313" key="3">
    <source>
        <dbReference type="Proteomes" id="UP000310421"/>
    </source>
</evidence>
<proteinExistence type="predicted"/>
<reference evidence="2 3" key="1">
    <citation type="submission" date="2018-10" db="EMBL/GenBank/DDBJ databases">
        <title>Fifty Aureobasidium pullulans genomes reveal a recombining polyextremotolerant generalist.</title>
        <authorList>
            <person name="Gostincar C."/>
            <person name="Turk M."/>
            <person name="Zajc J."/>
            <person name="Gunde-Cimerman N."/>
        </authorList>
    </citation>
    <scope>NUCLEOTIDE SEQUENCE [LARGE SCALE GENOMIC DNA]</scope>
    <source>
        <strain evidence="2 3">EXF-10751</strain>
    </source>
</reference>
<feature type="compositionally biased region" description="Basic and acidic residues" evidence="1">
    <location>
        <begin position="117"/>
        <end position="127"/>
    </location>
</feature>
<protein>
    <submittedName>
        <fullName evidence="2">Uncharacterized protein</fullName>
    </submittedName>
</protein>
<evidence type="ECO:0000256" key="1">
    <source>
        <dbReference type="SAM" id="MobiDB-lite"/>
    </source>
</evidence>
<dbReference type="AlphaFoldDB" id="A0A4S8UUF4"/>
<dbReference type="Proteomes" id="UP000310421">
    <property type="component" value="Unassembled WGS sequence"/>
</dbReference>
<organism evidence="2 3">
    <name type="scientific">Aureobasidium pullulans</name>
    <name type="common">Black yeast</name>
    <name type="synonym">Pullularia pullulans</name>
    <dbReference type="NCBI Taxonomy" id="5580"/>
    <lineage>
        <taxon>Eukaryota</taxon>
        <taxon>Fungi</taxon>
        <taxon>Dikarya</taxon>
        <taxon>Ascomycota</taxon>
        <taxon>Pezizomycotina</taxon>
        <taxon>Dothideomycetes</taxon>
        <taxon>Dothideomycetidae</taxon>
        <taxon>Dothideales</taxon>
        <taxon>Saccotheciaceae</taxon>
        <taxon>Aureobasidium</taxon>
    </lineage>
</organism>
<accession>A0A4S8UUF4</accession>
<dbReference type="EMBL" id="QZAN01000197">
    <property type="protein sequence ID" value="THW55286.1"/>
    <property type="molecule type" value="Genomic_DNA"/>
</dbReference>
<comment type="caution">
    <text evidence="2">The sequence shown here is derived from an EMBL/GenBank/DDBJ whole genome shotgun (WGS) entry which is preliminary data.</text>
</comment>
<feature type="region of interest" description="Disordered" evidence="1">
    <location>
        <begin position="36"/>
        <end position="55"/>
    </location>
</feature>
<feature type="region of interest" description="Disordered" evidence="1">
    <location>
        <begin position="61"/>
        <end position="127"/>
    </location>
</feature>
<gene>
    <name evidence="2" type="ORF">D6D20_09592</name>
</gene>
<sequence>MRRQTKGKSYPSVLANHILINSNLLQLYHLFSKPPHQPLSNMPRDGSGAGDNAIEAGHNIVHGDAGGAASTGVDRSNKAAPMPEIEKGDSIEGMNASGGGLSGATLTSTGQGGNKEPFVEKEAEKHQ</sequence>
<evidence type="ECO:0000313" key="2">
    <source>
        <dbReference type="EMBL" id="THW55286.1"/>
    </source>
</evidence>
<name>A0A4S8UUF4_AURPU</name>